<keyword evidence="9" id="KW-0732">Signal</keyword>
<evidence type="ECO:0000313" key="11">
    <source>
        <dbReference type="EMBL" id="REE92730.1"/>
    </source>
</evidence>
<keyword evidence="1" id="KW-0813">Transport</keyword>
<reference evidence="11 12" key="1">
    <citation type="submission" date="2018-08" db="EMBL/GenBank/DDBJ databases">
        <title>Genomic Encyclopedia of Type Strains, Phase III (KMG-III): the genomes of soil and plant-associated and newly described type strains.</title>
        <authorList>
            <person name="Whitman W."/>
        </authorList>
    </citation>
    <scope>NUCLEOTIDE SEQUENCE [LARGE SCALE GENOMIC DNA]</scope>
    <source>
        <strain evidence="11 12">CGMCC 1.10966</strain>
    </source>
</reference>
<evidence type="ECO:0000256" key="4">
    <source>
        <dbReference type="ARBA" id="ARBA00022982"/>
    </source>
</evidence>
<dbReference type="GO" id="GO:0016020">
    <property type="term" value="C:membrane"/>
    <property type="evidence" value="ECO:0007669"/>
    <property type="project" value="InterPro"/>
</dbReference>
<dbReference type="InterPro" id="IPR051811">
    <property type="entry name" value="Cytochrome_c550/c551-like"/>
</dbReference>
<comment type="PTM">
    <text evidence="6">Binds 1 heme c group covalently per subunit.</text>
</comment>
<feature type="region of interest" description="Disordered" evidence="8">
    <location>
        <begin position="32"/>
        <end position="61"/>
    </location>
</feature>
<dbReference type="OrthoDB" id="7933886at2"/>
<feature type="signal peptide" evidence="9">
    <location>
        <begin position="1"/>
        <end position="25"/>
    </location>
</feature>
<dbReference type="EMBL" id="QTTN01000003">
    <property type="protein sequence ID" value="REE92730.1"/>
    <property type="molecule type" value="Genomic_DNA"/>
</dbReference>
<evidence type="ECO:0000256" key="7">
    <source>
        <dbReference type="PIRSR" id="PIRSR000025-2"/>
    </source>
</evidence>
<evidence type="ECO:0000256" key="5">
    <source>
        <dbReference type="ARBA" id="ARBA00023004"/>
    </source>
</evidence>
<evidence type="ECO:0000313" key="12">
    <source>
        <dbReference type="Proteomes" id="UP000256304"/>
    </source>
</evidence>
<dbReference type="PANTHER" id="PTHR37823:SF4">
    <property type="entry name" value="MENAQUINOL-CYTOCHROME C REDUCTASE CYTOCHROME B_C SUBUNIT"/>
    <property type="match status" value="1"/>
</dbReference>
<dbReference type="RefSeq" id="WP_116187659.1">
    <property type="nucleotide sequence ID" value="NZ_QTTN01000003.1"/>
</dbReference>
<dbReference type="PRINTS" id="PR00605">
    <property type="entry name" value="CYTCHROMECIC"/>
</dbReference>
<evidence type="ECO:0000256" key="6">
    <source>
        <dbReference type="PIRSR" id="PIRSR000025-1"/>
    </source>
</evidence>
<feature type="binding site" description="axial binding residue" evidence="7">
    <location>
        <position position="114"/>
    </location>
    <ligand>
        <name>heme c</name>
        <dbReference type="ChEBI" id="CHEBI:61717"/>
    </ligand>
    <ligandPart>
        <name>Fe</name>
        <dbReference type="ChEBI" id="CHEBI:18248"/>
    </ligandPart>
</feature>
<proteinExistence type="predicted"/>
<dbReference type="AlphaFoldDB" id="A0A3D9SHI1"/>
<evidence type="ECO:0000256" key="1">
    <source>
        <dbReference type="ARBA" id="ARBA00022448"/>
    </source>
</evidence>
<dbReference type="GO" id="GO:0020037">
    <property type="term" value="F:heme binding"/>
    <property type="evidence" value="ECO:0007669"/>
    <property type="project" value="InterPro"/>
</dbReference>
<dbReference type="SUPFAM" id="SSF46626">
    <property type="entry name" value="Cytochrome c"/>
    <property type="match status" value="1"/>
</dbReference>
<evidence type="ECO:0000259" key="10">
    <source>
        <dbReference type="PROSITE" id="PS51007"/>
    </source>
</evidence>
<gene>
    <name evidence="11" type="ORF">A8990_10328</name>
</gene>
<keyword evidence="3 7" id="KW-0479">Metal-binding</keyword>
<comment type="caution">
    <text evidence="11">The sequence shown here is derived from an EMBL/GenBank/DDBJ whole genome shotgun (WGS) entry which is preliminary data.</text>
</comment>
<dbReference type="Gene3D" id="1.10.760.10">
    <property type="entry name" value="Cytochrome c-like domain"/>
    <property type="match status" value="1"/>
</dbReference>
<feature type="binding site" description="covalent" evidence="6">
    <location>
        <position position="75"/>
    </location>
    <ligand>
        <name>heme c</name>
        <dbReference type="ChEBI" id="CHEBI:61717"/>
    </ligand>
</feature>
<accession>A0A3D9SHI1</accession>
<sequence>MKVKSKWLMVSAAGLTLALSISACGGNNNNSSNTGTTNGGNTSTNTPSTNTGTNNNPAAGTVDASAAETVYKANCVSCHATDLSGGVGPNLQKIGGTKSLDEISTQIQNGGGGMPAFKGQLTDAEISNLSGWLKSKT</sequence>
<dbReference type="PROSITE" id="PS51007">
    <property type="entry name" value="CYTC"/>
    <property type="match status" value="1"/>
</dbReference>
<dbReference type="PROSITE" id="PS51257">
    <property type="entry name" value="PROKAR_LIPOPROTEIN"/>
    <property type="match status" value="1"/>
</dbReference>
<evidence type="ECO:0000256" key="2">
    <source>
        <dbReference type="ARBA" id="ARBA00022617"/>
    </source>
</evidence>
<evidence type="ECO:0000256" key="3">
    <source>
        <dbReference type="ARBA" id="ARBA00022723"/>
    </source>
</evidence>
<dbReference type="Pfam" id="PF13442">
    <property type="entry name" value="Cytochrome_CBB3"/>
    <property type="match status" value="1"/>
</dbReference>
<feature type="domain" description="Cytochrome c" evidence="10">
    <location>
        <begin position="62"/>
        <end position="137"/>
    </location>
</feature>
<evidence type="ECO:0000256" key="8">
    <source>
        <dbReference type="SAM" id="MobiDB-lite"/>
    </source>
</evidence>
<dbReference type="GO" id="GO:0009055">
    <property type="term" value="F:electron transfer activity"/>
    <property type="evidence" value="ECO:0007669"/>
    <property type="project" value="InterPro"/>
</dbReference>
<dbReference type="PANTHER" id="PTHR37823">
    <property type="entry name" value="CYTOCHROME C-553-LIKE"/>
    <property type="match status" value="1"/>
</dbReference>
<name>A0A3D9SHI1_9BACL</name>
<organism evidence="11 12">
    <name type="scientific">Paenibacillus taihuensis</name>
    <dbReference type="NCBI Taxonomy" id="1156355"/>
    <lineage>
        <taxon>Bacteria</taxon>
        <taxon>Bacillati</taxon>
        <taxon>Bacillota</taxon>
        <taxon>Bacilli</taxon>
        <taxon>Bacillales</taxon>
        <taxon>Paenibacillaceae</taxon>
        <taxon>Paenibacillus</taxon>
    </lineage>
</organism>
<keyword evidence="5 7" id="KW-0408">Iron</keyword>
<dbReference type="Proteomes" id="UP000256304">
    <property type="component" value="Unassembled WGS sequence"/>
</dbReference>
<dbReference type="InterPro" id="IPR008168">
    <property type="entry name" value="Cyt_C_IC"/>
</dbReference>
<dbReference type="PIRSF" id="PIRSF000025">
    <property type="entry name" value="Cytc_Bsub_c550"/>
    <property type="match status" value="1"/>
</dbReference>
<dbReference type="InterPro" id="IPR036909">
    <property type="entry name" value="Cyt_c-like_dom_sf"/>
</dbReference>
<protein>
    <submittedName>
        <fullName evidence="11">Cytochrome c551</fullName>
    </submittedName>
</protein>
<dbReference type="InterPro" id="IPR009056">
    <property type="entry name" value="Cyt_c-like_dom"/>
</dbReference>
<dbReference type="InterPro" id="IPR012218">
    <property type="entry name" value="Cyt_c_BACSU-c550-type"/>
</dbReference>
<feature type="chain" id="PRO_5039377600" evidence="9">
    <location>
        <begin position="26"/>
        <end position="137"/>
    </location>
</feature>
<dbReference type="GO" id="GO:0005506">
    <property type="term" value="F:iron ion binding"/>
    <property type="evidence" value="ECO:0007669"/>
    <property type="project" value="InterPro"/>
</dbReference>
<evidence type="ECO:0000256" key="9">
    <source>
        <dbReference type="SAM" id="SignalP"/>
    </source>
</evidence>
<feature type="binding site" description="axial binding residue" evidence="7">
    <location>
        <position position="79"/>
    </location>
    <ligand>
        <name>heme c</name>
        <dbReference type="ChEBI" id="CHEBI:61717"/>
    </ligand>
    <ligandPart>
        <name>Fe</name>
        <dbReference type="ChEBI" id="CHEBI:18248"/>
    </ligandPart>
</feature>
<keyword evidence="2 6" id="KW-0349">Heme</keyword>
<keyword evidence="4" id="KW-0249">Electron transport</keyword>
<keyword evidence="12" id="KW-1185">Reference proteome</keyword>
<feature type="binding site" description="covalent" evidence="6">
    <location>
        <position position="78"/>
    </location>
    <ligand>
        <name>heme c</name>
        <dbReference type="ChEBI" id="CHEBI:61717"/>
    </ligand>
</feature>